<evidence type="ECO:0000313" key="6">
    <source>
        <dbReference type="EMBL" id="KAJ5198388.1"/>
    </source>
</evidence>
<dbReference type="AlphaFoldDB" id="A0A9W9JK14"/>
<keyword evidence="7" id="KW-1185">Reference proteome</keyword>
<evidence type="ECO:0000256" key="5">
    <source>
        <dbReference type="SAM" id="Coils"/>
    </source>
</evidence>
<protein>
    <recommendedName>
        <fullName evidence="8">Homologous-pairing protein 2 winged helix domain-containing protein</fullName>
    </recommendedName>
</protein>
<evidence type="ECO:0008006" key="8">
    <source>
        <dbReference type="Google" id="ProtNLM"/>
    </source>
</evidence>
<dbReference type="PANTHER" id="PTHR15938">
    <property type="entry name" value="TBP-1 INTERACTING PROTEIN"/>
    <property type="match status" value="1"/>
</dbReference>
<evidence type="ECO:0000256" key="3">
    <source>
        <dbReference type="ARBA" id="ARBA00023242"/>
    </source>
</evidence>
<reference evidence="6" key="1">
    <citation type="submission" date="2022-12" db="EMBL/GenBank/DDBJ databases">
        <authorList>
            <person name="Petersen C."/>
        </authorList>
    </citation>
    <scope>NUCLEOTIDE SEQUENCE</scope>
    <source>
        <strain evidence="6">IBT 15544</strain>
    </source>
</reference>
<dbReference type="GO" id="GO:0010774">
    <property type="term" value="P:meiotic strand invasion involved in reciprocal meiotic recombination"/>
    <property type="evidence" value="ECO:0007669"/>
    <property type="project" value="TreeGrafter"/>
</dbReference>
<sequence length="223" mass="25401">MSSSCPRPQAITKLADDLFEKAIEVSANLHNRVTKAQAVKLLRELHQNDKIKERVAGQSPFASRYLGHLLKLRLLLGKQVVYHALQGPSQDATPETLTALRHEIEQLQGQLSSTKGDEKKARASLAALEAKPRLSALRRDIERLEEEKEEIQARLGFLHDSDTVQISLEERSKLEEERRQWQRQAAIRRRICRDLWGRCTEVLPDNTSSPELWESLGLEGTLQ</sequence>
<evidence type="ECO:0000256" key="1">
    <source>
        <dbReference type="ARBA" id="ARBA00004123"/>
    </source>
</evidence>
<keyword evidence="3" id="KW-0539">Nucleus</keyword>
<dbReference type="GO" id="GO:0000794">
    <property type="term" value="C:condensed nuclear chromosome"/>
    <property type="evidence" value="ECO:0007669"/>
    <property type="project" value="TreeGrafter"/>
</dbReference>
<evidence type="ECO:0000256" key="4">
    <source>
        <dbReference type="ARBA" id="ARBA00023254"/>
    </source>
</evidence>
<dbReference type="PANTHER" id="PTHR15938:SF0">
    <property type="entry name" value="HOMOLOGOUS-PAIRING PROTEIN 2 HOMOLOG"/>
    <property type="match status" value="1"/>
</dbReference>
<dbReference type="GeneID" id="83181868"/>
<gene>
    <name evidence="6" type="ORF">N7498_007505</name>
</gene>
<comment type="caution">
    <text evidence="6">The sequence shown here is derived from an EMBL/GenBank/DDBJ whole genome shotgun (WGS) entry which is preliminary data.</text>
</comment>
<keyword evidence="4" id="KW-0469">Meiosis</keyword>
<dbReference type="OrthoDB" id="272266at2759"/>
<feature type="coiled-coil region" evidence="5">
    <location>
        <begin position="97"/>
        <end position="184"/>
    </location>
</feature>
<evidence type="ECO:0000256" key="2">
    <source>
        <dbReference type="ARBA" id="ARBA00023172"/>
    </source>
</evidence>
<name>A0A9W9JK14_9EURO</name>
<dbReference type="GO" id="GO:0003690">
    <property type="term" value="F:double-stranded DNA binding"/>
    <property type="evidence" value="ECO:0007669"/>
    <property type="project" value="TreeGrafter"/>
</dbReference>
<dbReference type="GO" id="GO:0000709">
    <property type="term" value="P:meiotic joint molecule formation"/>
    <property type="evidence" value="ECO:0007669"/>
    <property type="project" value="TreeGrafter"/>
</dbReference>
<organism evidence="6 7">
    <name type="scientific">Penicillium cinerascens</name>
    <dbReference type="NCBI Taxonomy" id="70096"/>
    <lineage>
        <taxon>Eukaryota</taxon>
        <taxon>Fungi</taxon>
        <taxon>Dikarya</taxon>
        <taxon>Ascomycota</taxon>
        <taxon>Pezizomycotina</taxon>
        <taxon>Eurotiomycetes</taxon>
        <taxon>Eurotiomycetidae</taxon>
        <taxon>Eurotiales</taxon>
        <taxon>Aspergillaceae</taxon>
        <taxon>Penicillium</taxon>
    </lineage>
</organism>
<keyword evidence="2" id="KW-0233">DNA recombination</keyword>
<dbReference type="Gene3D" id="1.10.10.10">
    <property type="entry name" value="Winged helix-like DNA-binding domain superfamily/Winged helix DNA-binding domain"/>
    <property type="match status" value="1"/>
</dbReference>
<dbReference type="Proteomes" id="UP001150904">
    <property type="component" value="Unassembled WGS sequence"/>
</dbReference>
<dbReference type="GO" id="GO:0120230">
    <property type="term" value="F:recombinase activator activity"/>
    <property type="evidence" value="ECO:0007669"/>
    <property type="project" value="TreeGrafter"/>
</dbReference>
<accession>A0A9W9JK14</accession>
<dbReference type="InterPro" id="IPR036388">
    <property type="entry name" value="WH-like_DNA-bd_sf"/>
</dbReference>
<comment type="subcellular location">
    <subcellularLocation>
        <location evidence="1">Nucleus</location>
    </subcellularLocation>
</comment>
<dbReference type="GO" id="GO:0120231">
    <property type="term" value="C:DNA recombinase auxiliary factor complex"/>
    <property type="evidence" value="ECO:0007669"/>
    <property type="project" value="TreeGrafter"/>
</dbReference>
<dbReference type="RefSeq" id="XP_058306816.1">
    <property type="nucleotide sequence ID" value="XM_058454567.1"/>
</dbReference>
<keyword evidence="5" id="KW-0175">Coiled coil</keyword>
<dbReference type="EMBL" id="JAPQKR010000014">
    <property type="protein sequence ID" value="KAJ5198388.1"/>
    <property type="molecule type" value="Genomic_DNA"/>
</dbReference>
<dbReference type="GO" id="GO:0007129">
    <property type="term" value="P:homologous chromosome pairing at meiosis"/>
    <property type="evidence" value="ECO:0007669"/>
    <property type="project" value="TreeGrafter"/>
</dbReference>
<evidence type="ECO:0000313" key="7">
    <source>
        <dbReference type="Proteomes" id="UP001150904"/>
    </source>
</evidence>
<proteinExistence type="predicted"/>
<reference evidence="6" key="2">
    <citation type="journal article" date="2023" name="IMA Fungus">
        <title>Comparative genomic study of the Penicillium genus elucidates a diverse pangenome and 15 lateral gene transfer events.</title>
        <authorList>
            <person name="Petersen C."/>
            <person name="Sorensen T."/>
            <person name="Nielsen M.R."/>
            <person name="Sondergaard T.E."/>
            <person name="Sorensen J.L."/>
            <person name="Fitzpatrick D.A."/>
            <person name="Frisvad J.C."/>
            <person name="Nielsen K.L."/>
        </authorList>
    </citation>
    <scope>NUCLEOTIDE SEQUENCE</scope>
    <source>
        <strain evidence="6">IBT 15544</strain>
    </source>
</reference>